<proteinExistence type="predicted"/>
<dbReference type="PROSITE" id="PS50995">
    <property type="entry name" value="HTH_MARR_2"/>
    <property type="match status" value="1"/>
</dbReference>
<evidence type="ECO:0000259" key="2">
    <source>
        <dbReference type="PROSITE" id="PS50995"/>
    </source>
</evidence>
<dbReference type="GO" id="GO:0003700">
    <property type="term" value="F:DNA-binding transcription factor activity"/>
    <property type="evidence" value="ECO:0007669"/>
    <property type="project" value="InterPro"/>
</dbReference>
<accession>A0A8J3NVS5</accession>
<dbReference type="Pfam" id="PF12802">
    <property type="entry name" value="MarR_2"/>
    <property type="match status" value="1"/>
</dbReference>
<dbReference type="SMART" id="SM00347">
    <property type="entry name" value="HTH_MARR"/>
    <property type="match status" value="1"/>
</dbReference>
<dbReference type="InterPro" id="IPR036390">
    <property type="entry name" value="WH_DNA-bd_sf"/>
</dbReference>
<keyword evidence="4" id="KW-1185">Reference proteome</keyword>
<dbReference type="PANTHER" id="PTHR33164">
    <property type="entry name" value="TRANSCRIPTIONAL REGULATOR, MARR FAMILY"/>
    <property type="match status" value="1"/>
</dbReference>
<dbReference type="InterPro" id="IPR000835">
    <property type="entry name" value="HTH_MarR-typ"/>
</dbReference>
<dbReference type="InterPro" id="IPR036388">
    <property type="entry name" value="WH-like_DNA-bd_sf"/>
</dbReference>
<reference evidence="3 4" key="1">
    <citation type="submission" date="2021-01" db="EMBL/GenBank/DDBJ databases">
        <title>Whole genome shotgun sequence of Catellatospora chokoriensis NBRC 107358.</title>
        <authorList>
            <person name="Komaki H."/>
            <person name="Tamura T."/>
        </authorList>
    </citation>
    <scope>NUCLEOTIDE SEQUENCE [LARGE SCALE GENOMIC DNA]</scope>
    <source>
        <strain evidence="3 4">NBRC 107358</strain>
    </source>
</reference>
<dbReference type="AlphaFoldDB" id="A0A8J3NVS5"/>
<evidence type="ECO:0000313" key="3">
    <source>
        <dbReference type="EMBL" id="GIF94272.1"/>
    </source>
</evidence>
<dbReference type="SUPFAM" id="SSF46785">
    <property type="entry name" value="Winged helix' DNA-binding domain"/>
    <property type="match status" value="1"/>
</dbReference>
<dbReference type="InterPro" id="IPR039422">
    <property type="entry name" value="MarR/SlyA-like"/>
</dbReference>
<name>A0A8J3NVS5_9ACTN</name>
<feature type="domain" description="HTH marR-type" evidence="2">
    <location>
        <begin position="22"/>
        <end position="158"/>
    </location>
</feature>
<feature type="region of interest" description="Disordered" evidence="1">
    <location>
        <begin position="1"/>
        <end position="21"/>
    </location>
</feature>
<dbReference type="RefSeq" id="WP_191837479.1">
    <property type="nucleotide sequence ID" value="NZ_BAAALB010000001.1"/>
</dbReference>
<sequence length="158" mass="17356">MSVVTARSTPATGGSQPLTPDEDDLVRSLSRLIYALPRAIDADMVREQRLPFIEFLVMKHLSEAPDRRLRMSELASASELSISGMSRIVGRLESEGLVQRVRSEHDARGWNAVLTDAGQARLAEAWPTNLASVRRHFLDHLTGLDLKALAAALQDVAT</sequence>
<gene>
    <name evidence="3" type="ORF">Cch02nite_77160</name>
</gene>
<dbReference type="Proteomes" id="UP000619293">
    <property type="component" value="Unassembled WGS sequence"/>
</dbReference>
<dbReference type="PANTHER" id="PTHR33164:SF99">
    <property type="entry name" value="MARR FAMILY REGULATORY PROTEIN"/>
    <property type="match status" value="1"/>
</dbReference>
<feature type="compositionally biased region" description="Polar residues" evidence="1">
    <location>
        <begin position="1"/>
        <end position="18"/>
    </location>
</feature>
<protein>
    <recommendedName>
        <fullName evidence="2">HTH marR-type domain-containing protein</fullName>
    </recommendedName>
</protein>
<evidence type="ECO:0000313" key="4">
    <source>
        <dbReference type="Proteomes" id="UP000619293"/>
    </source>
</evidence>
<dbReference type="GO" id="GO:0006950">
    <property type="term" value="P:response to stress"/>
    <property type="evidence" value="ECO:0007669"/>
    <property type="project" value="TreeGrafter"/>
</dbReference>
<dbReference type="EMBL" id="BONG01000089">
    <property type="protein sequence ID" value="GIF94272.1"/>
    <property type="molecule type" value="Genomic_DNA"/>
</dbReference>
<evidence type="ECO:0000256" key="1">
    <source>
        <dbReference type="SAM" id="MobiDB-lite"/>
    </source>
</evidence>
<organism evidence="3 4">
    <name type="scientific">Catellatospora chokoriensis</name>
    <dbReference type="NCBI Taxonomy" id="310353"/>
    <lineage>
        <taxon>Bacteria</taxon>
        <taxon>Bacillati</taxon>
        <taxon>Actinomycetota</taxon>
        <taxon>Actinomycetes</taxon>
        <taxon>Micromonosporales</taxon>
        <taxon>Micromonosporaceae</taxon>
        <taxon>Catellatospora</taxon>
    </lineage>
</organism>
<comment type="caution">
    <text evidence="3">The sequence shown here is derived from an EMBL/GenBank/DDBJ whole genome shotgun (WGS) entry which is preliminary data.</text>
</comment>
<dbReference type="Gene3D" id="1.10.10.10">
    <property type="entry name" value="Winged helix-like DNA-binding domain superfamily/Winged helix DNA-binding domain"/>
    <property type="match status" value="1"/>
</dbReference>